<dbReference type="NCBIfam" id="NF033788">
    <property type="entry name" value="HTH_metalloreg"/>
    <property type="match status" value="1"/>
</dbReference>
<keyword evidence="2" id="KW-0238">DNA-binding</keyword>
<dbReference type="SUPFAM" id="SSF46785">
    <property type="entry name" value="Winged helix' DNA-binding domain"/>
    <property type="match status" value="1"/>
</dbReference>
<dbReference type="InterPro" id="IPR036388">
    <property type="entry name" value="WH-like_DNA-bd_sf"/>
</dbReference>
<dbReference type="InterPro" id="IPR001845">
    <property type="entry name" value="HTH_ArsR_DNA-bd_dom"/>
</dbReference>
<evidence type="ECO:0000256" key="2">
    <source>
        <dbReference type="ARBA" id="ARBA00023125"/>
    </source>
</evidence>
<evidence type="ECO:0000259" key="4">
    <source>
        <dbReference type="PROSITE" id="PS50987"/>
    </source>
</evidence>
<dbReference type="PANTHER" id="PTHR33154">
    <property type="entry name" value="TRANSCRIPTIONAL REGULATOR, ARSR FAMILY"/>
    <property type="match status" value="1"/>
</dbReference>
<reference evidence="5" key="2">
    <citation type="submission" date="2020-09" db="EMBL/GenBank/DDBJ databases">
        <authorList>
            <person name="Sun Q."/>
            <person name="Zhou Y."/>
        </authorList>
    </citation>
    <scope>NUCLEOTIDE SEQUENCE</scope>
    <source>
        <strain evidence="5">CGMCC 1.15178</strain>
    </source>
</reference>
<dbReference type="GO" id="GO:0003700">
    <property type="term" value="F:DNA-binding transcription factor activity"/>
    <property type="evidence" value="ECO:0007669"/>
    <property type="project" value="InterPro"/>
</dbReference>
<proteinExistence type="predicted"/>
<evidence type="ECO:0000256" key="1">
    <source>
        <dbReference type="ARBA" id="ARBA00023015"/>
    </source>
</evidence>
<gene>
    <name evidence="5" type="ORF">GCM10010911_65590</name>
</gene>
<dbReference type="Gene3D" id="1.10.10.10">
    <property type="entry name" value="Winged helix-like DNA-binding domain superfamily/Winged helix DNA-binding domain"/>
    <property type="match status" value="1"/>
</dbReference>
<comment type="caution">
    <text evidence="5">The sequence shown here is derived from an EMBL/GenBank/DDBJ whole genome shotgun (WGS) entry which is preliminary data.</text>
</comment>
<reference evidence="5" key="1">
    <citation type="journal article" date="2014" name="Int. J. Syst. Evol. Microbiol.">
        <title>Complete genome sequence of Corynebacterium casei LMG S-19264T (=DSM 44701T), isolated from a smear-ripened cheese.</title>
        <authorList>
            <consortium name="US DOE Joint Genome Institute (JGI-PGF)"/>
            <person name="Walter F."/>
            <person name="Albersmeier A."/>
            <person name="Kalinowski J."/>
            <person name="Ruckert C."/>
        </authorList>
    </citation>
    <scope>NUCLEOTIDE SEQUENCE</scope>
    <source>
        <strain evidence="5">CGMCC 1.15178</strain>
    </source>
</reference>
<name>A0A916ZHY5_9BACL</name>
<evidence type="ECO:0000313" key="5">
    <source>
        <dbReference type="EMBL" id="GGD97702.1"/>
    </source>
</evidence>
<dbReference type="GO" id="GO:0003677">
    <property type="term" value="F:DNA binding"/>
    <property type="evidence" value="ECO:0007669"/>
    <property type="project" value="UniProtKB-KW"/>
</dbReference>
<dbReference type="EMBL" id="BMHP01000009">
    <property type="protein sequence ID" value="GGD97702.1"/>
    <property type="molecule type" value="Genomic_DNA"/>
</dbReference>
<dbReference type="PRINTS" id="PR00778">
    <property type="entry name" value="HTHARSR"/>
</dbReference>
<dbReference type="InterPro" id="IPR011991">
    <property type="entry name" value="ArsR-like_HTH"/>
</dbReference>
<keyword evidence="1" id="KW-0805">Transcription regulation</keyword>
<keyword evidence="6" id="KW-1185">Reference proteome</keyword>
<dbReference type="InterPro" id="IPR051081">
    <property type="entry name" value="HTH_MetalResp_TranReg"/>
</dbReference>
<dbReference type="InterPro" id="IPR036390">
    <property type="entry name" value="WH_DNA-bd_sf"/>
</dbReference>
<evidence type="ECO:0000313" key="6">
    <source>
        <dbReference type="Proteomes" id="UP000612456"/>
    </source>
</evidence>
<dbReference type="PROSITE" id="PS50987">
    <property type="entry name" value="HTH_ARSR_2"/>
    <property type="match status" value="1"/>
</dbReference>
<sequence>MNATTLSALAEPNRIHIIELLRDDGALSMGEIAEQLGLRLPQSSKHLRVLTEAGLVNVQAIANRRIFQLKTERFTELDNWVQTFLSNKEEQYERFDQYLNKLKGK</sequence>
<dbReference type="Pfam" id="PF12840">
    <property type="entry name" value="HTH_20"/>
    <property type="match status" value="1"/>
</dbReference>
<feature type="domain" description="HTH arsR-type" evidence="4">
    <location>
        <begin position="1"/>
        <end position="92"/>
    </location>
</feature>
<dbReference type="Proteomes" id="UP000612456">
    <property type="component" value="Unassembled WGS sequence"/>
</dbReference>
<evidence type="ECO:0000256" key="3">
    <source>
        <dbReference type="ARBA" id="ARBA00023163"/>
    </source>
</evidence>
<keyword evidence="3" id="KW-0804">Transcription</keyword>
<dbReference type="PANTHER" id="PTHR33154:SF33">
    <property type="entry name" value="TRANSCRIPTIONAL REPRESSOR SDPR"/>
    <property type="match status" value="1"/>
</dbReference>
<dbReference type="CDD" id="cd00090">
    <property type="entry name" value="HTH_ARSR"/>
    <property type="match status" value="1"/>
</dbReference>
<dbReference type="RefSeq" id="WP_188999362.1">
    <property type="nucleotide sequence ID" value="NZ_BMHP01000009.1"/>
</dbReference>
<dbReference type="SMART" id="SM00418">
    <property type="entry name" value="HTH_ARSR"/>
    <property type="match status" value="1"/>
</dbReference>
<dbReference type="AlphaFoldDB" id="A0A916ZHY5"/>
<accession>A0A916ZHY5</accession>
<protein>
    <submittedName>
        <fullName evidence="5">Transcriptional regulator</fullName>
    </submittedName>
</protein>
<organism evidence="5 6">
    <name type="scientific">Paenibacillus nasutitermitis</name>
    <dbReference type="NCBI Taxonomy" id="1652958"/>
    <lineage>
        <taxon>Bacteria</taxon>
        <taxon>Bacillati</taxon>
        <taxon>Bacillota</taxon>
        <taxon>Bacilli</taxon>
        <taxon>Bacillales</taxon>
        <taxon>Paenibacillaceae</taxon>
        <taxon>Paenibacillus</taxon>
    </lineage>
</organism>